<feature type="transmembrane region" description="Helical" evidence="10">
    <location>
        <begin position="147"/>
        <end position="166"/>
    </location>
</feature>
<evidence type="ECO:0000256" key="5">
    <source>
        <dbReference type="ARBA" id="ARBA00022989"/>
    </source>
</evidence>
<evidence type="ECO:0000256" key="3">
    <source>
        <dbReference type="ARBA" id="ARBA00022679"/>
    </source>
</evidence>
<dbReference type="GO" id="GO:0043772">
    <property type="term" value="F:acyl-phosphate glycerol-3-phosphate acyltransferase activity"/>
    <property type="evidence" value="ECO:0007669"/>
    <property type="project" value="UniProtKB-UniRule"/>
</dbReference>
<dbReference type="STRING" id="1208920.CONE_0487"/>
<comment type="catalytic activity">
    <reaction evidence="10">
        <text>an acyl phosphate + sn-glycerol 3-phosphate = a 1-acyl-sn-glycero-3-phosphate + phosphate</text>
        <dbReference type="Rhea" id="RHEA:34075"/>
        <dbReference type="ChEBI" id="CHEBI:43474"/>
        <dbReference type="ChEBI" id="CHEBI:57597"/>
        <dbReference type="ChEBI" id="CHEBI:57970"/>
        <dbReference type="ChEBI" id="CHEBI:59918"/>
        <dbReference type="EC" id="2.3.1.275"/>
    </reaction>
</comment>
<keyword evidence="12" id="KW-1185">Reference proteome</keyword>
<dbReference type="PANTHER" id="PTHR30309:SF0">
    <property type="entry name" value="GLYCEROL-3-PHOSPHATE ACYLTRANSFERASE-RELATED"/>
    <property type="match status" value="1"/>
</dbReference>
<evidence type="ECO:0000256" key="9">
    <source>
        <dbReference type="ARBA" id="ARBA00023264"/>
    </source>
</evidence>
<dbReference type="OrthoDB" id="9777124at2"/>
<evidence type="ECO:0000256" key="8">
    <source>
        <dbReference type="ARBA" id="ARBA00023209"/>
    </source>
</evidence>
<dbReference type="Pfam" id="PF02660">
    <property type="entry name" value="G3P_acyltransf"/>
    <property type="match status" value="1"/>
</dbReference>
<dbReference type="EMBL" id="CP003805">
    <property type="protein sequence ID" value="AGF48268.1"/>
    <property type="molecule type" value="Genomic_DNA"/>
</dbReference>
<sequence>MTDNSYINIHFLIVSISSYIIGSIPFAILISKFLKLEDPRNFGSRNPGTTNVLRTGNKIAAMLTLLGDMAKGFIAIKITGIIYGEIYPKLVNVSSIFVVLGHMYSIFSNFKGGKGIATFFGILIATNPLLSLFSAISWTLTAYIWKYSSLASITTIVIYTIHNFLVYKICGYDWKMLAYTLVLSIMLILKHKENIKRLINGTESRMII</sequence>
<keyword evidence="2 10" id="KW-0444">Lipid biosynthesis</keyword>
<evidence type="ECO:0000256" key="6">
    <source>
        <dbReference type="ARBA" id="ARBA00023098"/>
    </source>
</evidence>
<dbReference type="PANTHER" id="PTHR30309">
    <property type="entry name" value="INNER MEMBRANE PROTEIN YGIH"/>
    <property type="match status" value="1"/>
</dbReference>
<accession>M1L6S9</accession>
<dbReference type="Proteomes" id="UP000011541">
    <property type="component" value="Chromosome"/>
</dbReference>
<feature type="transmembrane region" description="Helical" evidence="10">
    <location>
        <begin position="90"/>
        <end position="110"/>
    </location>
</feature>
<keyword evidence="3 10" id="KW-0808">Transferase</keyword>
<evidence type="ECO:0000256" key="7">
    <source>
        <dbReference type="ARBA" id="ARBA00023136"/>
    </source>
</evidence>
<gene>
    <name evidence="10" type="primary">plsY</name>
    <name evidence="11" type="ORF">CONE_0487</name>
</gene>
<comment type="subunit">
    <text evidence="10">Probably interacts with PlsX.</text>
</comment>
<evidence type="ECO:0000256" key="4">
    <source>
        <dbReference type="ARBA" id="ARBA00022692"/>
    </source>
</evidence>
<keyword evidence="11" id="KW-0012">Acyltransferase</keyword>
<dbReference type="eggNOG" id="COG0344">
    <property type="taxonomic scope" value="Bacteria"/>
</dbReference>
<comment type="similarity">
    <text evidence="10">Belongs to the PlsY family.</text>
</comment>
<keyword evidence="1 10" id="KW-1003">Cell membrane</keyword>
<dbReference type="GO" id="GO:0005886">
    <property type="term" value="C:plasma membrane"/>
    <property type="evidence" value="ECO:0007669"/>
    <property type="project" value="UniProtKB-SubCell"/>
</dbReference>
<comment type="pathway">
    <text evidence="10">Lipid metabolism; phospholipid metabolism.</text>
</comment>
<evidence type="ECO:0000313" key="12">
    <source>
        <dbReference type="Proteomes" id="UP000011541"/>
    </source>
</evidence>
<dbReference type="UniPathway" id="UPA00085"/>
<keyword evidence="8 10" id="KW-0594">Phospholipid biosynthesis</keyword>
<feature type="transmembrane region" description="Helical" evidence="10">
    <location>
        <begin position="116"/>
        <end position="140"/>
    </location>
</feature>
<keyword evidence="4 10" id="KW-0812">Transmembrane</keyword>
<reference evidence="11 12" key="1">
    <citation type="journal article" date="2013" name="Genome Biol. Evol.">
        <title>Genome evolution and phylogenomic analysis of candidatus kinetoplastibacterium, the betaproteobacterial endosymbionts of strigomonas and angomonas.</title>
        <authorList>
            <person name="Alves J.M."/>
            <person name="Serrano M.G."/>
            <person name="Maia da Silva F."/>
            <person name="Voegtly L.J."/>
            <person name="Matveyev A.V."/>
            <person name="Teixeira M.M."/>
            <person name="Camargo E.P."/>
            <person name="Buck G.A."/>
        </authorList>
    </citation>
    <scope>NUCLEOTIDE SEQUENCE [LARGE SCALE GENOMIC DNA]</scope>
    <source>
        <strain evidence="11 12">TCC290E</strain>
    </source>
</reference>
<dbReference type="AlphaFoldDB" id="M1L6S9"/>
<dbReference type="KEGG" id="kon:CONE_0487"/>
<proteinExistence type="inferred from homology"/>
<comment type="function">
    <text evidence="10">Catalyzes the transfer of an acyl group from acyl-phosphate (acyl-PO(4)) to glycerol-3-phosphate (G3P) to form lysophosphatidic acid (LPA). This enzyme utilizes acyl-phosphate as fatty acyl donor, but not acyl-CoA or acyl-ACP.</text>
</comment>
<dbReference type="SMART" id="SM01207">
    <property type="entry name" value="G3P_acyltransf"/>
    <property type="match status" value="1"/>
</dbReference>
<dbReference type="GO" id="GO:0008654">
    <property type="term" value="P:phospholipid biosynthetic process"/>
    <property type="evidence" value="ECO:0007669"/>
    <property type="project" value="UniProtKB-UniRule"/>
</dbReference>
<dbReference type="InterPro" id="IPR003811">
    <property type="entry name" value="G3P_acylTferase_PlsY"/>
</dbReference>
<name>M1L6S9_9PROT</name>
<evidence type="ECO:0000313" key="11">
    <source>
        <dbReference type="EMBL" id="AGF48268.1"/>
    </source>
</evidence>
<keyword evidence="9 10" id="KW-1208">Phospholipid metabolism</keyword>
<keyword evidence="6 10" id="KW-0443">Lipid metabolism</keyword>
<evidence type="ECO:0000256" key="1">
    <source>
        <dbReference type="ARBA" id="ARBA00022475"/>
    </source>
</evidence>
<evidence type="ECO:0000256" key="10">
    <source>
        <dbReference type="HAMAP-Rule" id="MF_01043"/>
    </source>
</evidence>
<dbReference type="HOGENOM" id="CLU_081254_7_1_4"/>
<feature type="transmembrane region" description="Helical" evidence="10">
    <location>
        <begin position="172"/>
        <end position="189"/>
    </location>
</feature>
<comment type="subcellular location">
    <subcellularLocation>
        <location evidence="10">Cell membrane</location>
        <topology evidence="10">Multi-pass membrane protein</topology>
    </subcellularLocation>
</comment>
<keyword evidence="5 10" id="KW-1133">Transmembrane helix</keyword>
<protein>
    <recommendedName>
        <fullName evidence="10">Glycerol-3-phosphate acyltransferase</fullName>
    </recommendedName>
    <alternativeName>
        <fullName evidence="10">Acyl-PO4 G3P acyltransferase</fullName>
    </alternativeName>
    <alternativeName>
        <fullName evidence="10">Acyl-phosphate--glycerol-3-phosphate acyltransferase</fullName>
    </alternativeName>
    <alternativeName>
        <fullName evidence="10">G3P acyltransferase</fullName>
        <shortName evidence="10">GPAT</shortName>
        <ecNumber evidence="10">2.3.1.275</ecNumber>
    </alternativeName>
    <alternativeName>
        <fullName evidence="10">Lysophosphatidic acid synthase</fullName>
        <shortName evidence="10">LPA synthase</shortName>
    </alternativeName>
</protein>
<dbReference type="HAMAP" id="MF_01043">
    <property type="entry name" value="PlsY"/>
    <property type="match status" value="1"/>
</dbReference>
<dbReference type="RefSeq" id="WP_015396955.1">
    <property type="nucleotide sequence ID" value="NC_020299.1"/>
</dbReference>
<feature type="transmembrane region" description="Helical" evidence="10">
    <location>
        <begin position="6"/>
        <end position="30"/>
    </location>
</feature>
<evidence type="ECO:0000256" key="2">
    <source>
        <dbReference type="ARBA" id="ARBA00022516"/>
    </source>
</evidence>
<dbReference type="EC" id="2.3.1.275" evidence="10"/>
<organism evidence="11 12">
    <name type="scientific">Candidatus Kinetoplastidibacterium stringomonadis TCC290E</name>
    <dbReference type="NCBI Taxonomy" id="1208920"/>
    <lineage>
        <taxon>Bacteria</taxon>
        <taxon>Pseudomonadati</taxon>
        <taxon>Pseudomonadota</taxon>
        <taxon>Betaproteobacteria</taxon>
        <taxon>Candidatus Kinetoplastidibacterium</taxon>
    </lineage>
</organism>
<dbReference type="NCBIfam" id="TIGR00023">
    <property type="entry name" value="glycerol-3-phosphate 1-O-acyltransferase PlsY"/>
    <property type="match status" value="1"/>
</dbReference>
<dbReference type="PATRIC" id="fig|1208920.3.peg.252"/>
<keyword evidence="7 10" id="KW-0472">Membrane</keyword>